<dbReference type="NCBIfam" id="TIGR00247">
    <property type="entry name" value="endolytic transglycosylase MltG"/>
    <property type="match status" value="1"/>
</dbReference>
<name>A0A9D2DDA9_9BACT</name>
<dbReference type="Proteomes" id="UP000824014">
    <property type="component" value="Unassembled WGS sequence"/>
</dbReference>
<dbReference type="GO" id="GO:0071555">
    <property type="term" value="P:cell wall organization"/>
    <property type="evidence" value="ECO:0007669"/>
    <property type="project" value="UniProtKB-KW"/>
</dbReference>
<gene>
    <name evidence="7 8" type="primary">mltG</name>
    <name evidence="8" type="ORF">H9816_03415</name>
</gene>
<dbReference type="GO" id="GO:0009252">
    <property type="term" value="P:peptidoglycan biosynthetic process"/>
    <property type="evidence" value="ECO:0007669"/>
    <property type="project" value="UniProtKB-UniRule"/>
</dbReference>
<dbReference type="AlphaFoldDB" id="A0A9D2DDA9"/>
<reference evidence="8" key="2">
    <citation type="submission" date="2021-04" db="EMBL/GenBank/DDBJ databases">
        <authorList>
            <person name="Gilroy R."/>
        </authorList>
    </citation>
    <scope>NUCLEOTIDE SEQUENCE</scope>
    <source>
        <strain evidence="8">ChiHjej11B10-19426</strain>
    </source>
</reference>
<keyword evidence="1 7" id="KW-1003">Cell membrane</keyword>
<keyword evidence="6 7" id="KW-0961">Cell wall biogenesis/degradation</keyword>
<comment type="similarity">
    <text evidence="7">Belongs to the transglycosylase MltG family.</text>
</comment>
<dbReference type="EC" id="4.2.2.29" evidence="7"/>
<organism evidence="8 9">
    <name type="scientific">Candidatus Tidjanibacter faecipullorum</name>
    <dbReference type="NCBI Taxonomy" id="2838766"/>
    <lineage>
        <taxon>Bacteria</taxon>
        <taxon>Pseudomonadati</taxon>
        <taxon>Bacteroidota</taxon>
        <taxon>Bacteroidia</taxon>
        <taxon>Bacteroidales</taxon>
        <taxon>Rikenellaceae</taxon>
        <taxon>Tidjanibacter</taxon>
    </lineage>
</organism>
<evidence type="ECO:0000256" key="3">
    <source>
        <dbReference type="ARBA" id="ARBA00022989"/>
    </source>
</evidence>
<evidence type="ECO:0000313" key="9">
    <source>
        <dbReference type="Proteomes" id="UP000824014"/>
    </source>
</evidence>
<dbReference type="Pfam" id="PF02618">
    <property type="entry name" value="YceG"/>
    <property type="match status" value="1"/>
</dbReference>
<dbReference type="PANTHER" id="PTHR30518">
    <property type="entry name" value="ENDOLYTIC MUREIN TRANSGLYCOSYLASE"/>
    <property type="match status" value="1"/>
</dbReference>
<evidence type="ECO:0000256" key="4">
    <source>
        <dbReference type="ARBA" id="ARBA00023136"/>
    </source>
</evidence>
<evidence type="ECO:0000313" key="8">
    <source>
        <dbReference type="EMBL" id="HIZ14946.1"/>
    </source>
</evidence>
<evidence type="ECO:0000256" key="2">
    <source>
        <dbReference type="ARBA" id="ARBA00022692"/>
    </source>
</evidence>
<accession>A0A9D2DDA9</accession>
<evidence type="ECO:0000256" key="7">
    <source>
        <dbReference type="HAMAP-Rule" id="MF_02065"/>
    </source>
</evidence>
<reference evidence="8" key="1">
    <citation type="journal article" date="2021" name="PeerJ">
        <title>Extensive microbial diversity within the chicken gut microbiome revealed by metagenomics and culture.</title>
        <authorList>
            <person name="Gilroy R."/>
            <person name="Ravi A."/>
            <person name="Getino M."/>
            <person name="Pursley I."/>
            <person name="Horton D.L."/>
            <person name="Alikhan N.F."/>
            <person name="Baker D."/>
            <person name="Gharbi K."/>
            <person name="Hall N."/>
            <person name="Watson M."/>
            <person name="Adriaenssens E.M."/>
            <person name="Foster-Nyarko E."/>
            <person name="Jarju S."/>
            <person name="Secka A."/>
            <person name="Antonio M."/>
            <person name="Oren A."/>
            <person name="Chaudhuri R.R."/>
            <person name="La Ragione R."/>
            <person name="Hildebrand F."/>
            <person name="Pallen M.J."/>
        </authorList>
    </citation>
    <scope>NUCLEOTIDE SEQUENCE</scope>
    <source>
        <strain evidence="8">ChiHjej11B10-19426</strain>
    </source>
</reference>
<evidence type="ECO:0000256" key="6">
    <source>
        <dbReference type="ARBA" id="ARBA00023316"/>
    </source>
</evidence>
<keyword evidence="5 7" id="KW-0456">Lyase</keyword>
<comment type="function">
    <text evidence="7">Functions as a peptidoglycan terminase that cleaves nascent peptidoglycan strands endolytically to terminate their elongation.</text>
</comment>
<dbReference type="GO" id="GO:0005886">
    <property type="term" value="C:plasma membrane"/>
    <property type="evidence" value="ECO:0007669"/>
    <property type="project" value="UniProtKB-UniRule"/>
</dbReference>
<dbReference type="PANTHER" id="PTHR30518:SF2">
    <property type="entry name" value="ENDOLYTIC MUREIN TRANSGLYCOSYLASE"/>
    <property type="match status" value="1"/>
</dbReference>
<proteinExistence type="inferred from homology"/>
<keyword evidence="4 7" id="KW-0472">Membrane</keyword>
<evidence type="ECO:0000256" key="5">
    <source>
        <dbReference type="ARBA" id="ARBA00023239"/>
    </source>
</evidence>
<comment type="caution">
    <text evidence="8">The sequence shown here is derived from an EMBL/GenBank/DDBJ whole genome shotgun (WGS) entry which is preliminary data.</text>
</comment>
<dbReference type="EMBL" id="DXCC01000009">
    <property type="protein sequence ID" value="HIZ14946.1"/>
    <property type="molecule type" value="Genomic_DNA"/>
</dbReference>
<protein>
    <recommendedName>
        <fullName evidence="7">Endolytic murein transglycosylase</fullName>
        <ecNumber evidence="7">4.2.2.29</ecNumber>
    </recommendedName>
    <alternativeName>
        <fullName evidence="7">Peptidoglycan lytic transglycosylase</fullName>
    </alternativeName>
    <alternativeName>
        <fullName evidence="7">Peptidoglycan polymerization terminase</fullName>
    </alternativeName>
</protein>
<dbReference type="Gene3D" id="3.30.160.60">
    <property type="entry name" value="Classic Zinc Finger"/>
    <property type="match status" value="1"/>
</dbReference>
<dbReference type="GO" id="GO:0008932">
    <property type="term" value="F:lytic endotransglycosylase activity"/>
    <property type="evidence" value="ECO:0007669"/>
    <property type="project" value="UniProtKB-UniRule"/>
</dbReference>
<dbReference type="InterPro" id="IPR003770">
    <property type="entry name" value="MLTG-like"/>
</dbReference>
<evidence type="ECO:0000256" key="1">
    <source>
        <dbReference type="ARBA" id="ARBA00022475"/>
    </source>
</evidence>
<keyword evidence="2 7" id="KW-0812">Transmembrane</keyword>
<sequence>MSNTPRKPRRKGLPILIACLGLLLLGGAATGYALRYGSIVREPFTLLLPAGTPFDALNDSLRGRITSPGRFRLLARVLQLDRRTFSGRYEIARGTSAYRLAATLRGRAQSPVNIAFNNIRTLPQLAGTLGRQLQADSTAFAAVLLNDSIASAYGFSPQAFIGMFIPNTYEVYWTVSPEEFVARMHREYLRFWNDERLGKLARTGLSQQEVATLASIIDEETRRTDEMPDIAGVYINRLRRGMLLQADPTVKYAVGDFSLRRILYRHLATPSPYNTYRYLGLPPGPIRMPSIAAMDAVLNYRQHDYYYFCARADFSGYHAFARTLAEHNRNARAYAAALDRFGIR</sequence>
<comment type="catalytic activity">
    <reaction evidence="7">
        <text>a peptidoglycan chain = a peptidoglycan chain with N-acetyl-1,6-anhydromuramyl-[peptide] at the reducing end + a peptidoglycan chain with N-acetylglucosamine at the non-reducing end.</text>
        <dbReference type="EC" id="4.2.2.29"/>
    </reaction>
</comment>
<dbReference type="CDD" id="cd08010">
    <property type="entry name" value="MltG_like"/>
    <property type="match status" value="1"/>
</dbReference>
<keyword evidence="3 7" id="KW-1133">Transmembrane helix</keyword>
<dbReference type="HAMAP" id="MF_02065">
    <property type="entry name" value="MltG"/>
    <property type="match status" value="1"/>
</dbReference>
<feature type="site" description="Important for catalytic activity" evidence="7">
    <location>
        <position position="220"/>
    </location>
</feature>